<accession>A0AAV3QIW6</accession>
<dbReference type="Proteomes" id="UP001454036">
    <property type="component" value="Unassembled WGS sequence"/>
</dbReference>
<organism evidence="1 2">
    <name type="scientific">Lithospermum erythrorhizon</name>
    <name type="common">Purple gromwell</name>
    <name type="synonym">Lithospermum officinale var. erythrorhizon</name>
    <dbReference type="NCBI Taxonomy" id="34254"/>
    <lineage>
        <taxon>Eukaryota</taxon>
        <taxon>Viridiplantae</taxon>
        <taxon>Streptophyta</taxon>
        <taxon>Embryophyta</taxon>
        <taxon>Tracheophyta</taxon>
        <taxon>Spermatophyta</taxon>
        <taxon>Magnoliopsida</taxon>
        <taxon>eudicotyledons</taxon>
        <taxon>Gunneridae</taxon>
        <taxon>Pentapetalae</taxon>
        <taxon>asterids</taxon>
        <taxon>lamiids</taxon>
        <taxon>Boraginales</taxon>
        <taxon>Boraginaceae</taxon>
        <taxon>Boraginoideae</taxon>
        <taxon>Lithospermeae</taxon>
        <taxon>Lithospermum</taxon>
    </lineage>
</organism>
<evidence type="ECO:0000313" key="1">
    <source>
        <dbReference type="EMBL" id="GAA0163216.1"/>
    </source>
</evidence>
<dbReference type="EMBL" id="BAABME010004685">
    <property type="protein sequence ID" value="GAA0163216.1"/>
    <property type="molecule type" value="Genomic_DNA"/>
</dbReference>
<reference evidence="1 2" key="1">
    <citation type="submission" date="2024-01" db="EMBL/GenBank/DDBJ databases">
        <title>The complete chloroplast genome sequence of Lithospermum erythrorhizon: insights into the phylogenetic relationship among Boraginaceae species and the maternal lineages of purple gromwells.</title>
        <authorList>
            <person name="Okada T."/>
            <person name="Watanabe K."/>
        </authorList>
    </citation>
    <scope>NUCLEOTIDE SEQUENCE [LARGE SCALE GENOMIC DNA]</scope>
</reference>
<dbReference type="AlphaFoldDB" id="A0AAV3QIW6"/>
<protein>
    <submittedName>
        <fullName evidence="1">Uncharacterized protein</fullName>
    </submittedName>
</protein>
<gene>
    <name evidence="1" type="ORF">LIER_19133</name>
</gene>
<evidence type="ECO:0000313" key="2">
    <source>
        <dbReference type="Proteomes" id="UP001454036"/>
    </source>
</evidence>
<keyword evidence="2" id="KW-1185">Reference proteome</keyword>
<comment type="caution">
    <text evidence="1">The sequence shown here is derived from an EMBL/GenBank/DDBJ whole genome shotgun (WGS) entry which is preliminary data.</text>
</comment>
<proteinExistence type="predicted"/>
<dbReference type="PANTHER" id="PTHR33116">
    <property type="entry name" value="REVERSE TRANSCRIPTASE ZINC-BINDING DOMAIN-CONTAINING PROTEIN-RELATED-RELATED"/>
    <property type="match status" value="1"/>
</dbReference>
<sequence length="127" mass="14093">MQILGDYELASLQKVNIEKCSVSFEGRTTREVRTNVLAILKTVEVEDQGKYLGLPSHIGRTKKDVFCFVRVKAEGKIAGWKGKMLSQAGKEILVKSIAATIPNYVINCFKLPTGIIGELNKVMAIFF</sequence>
<dbReference type="PANTHER" id="PTHR33116:SF86">
    <property type="entry name" value="REVERSE TRANSCRIPTASE DOMAIN-CONTAINING PROTEIN"/>
    <property type="match status" value="1"/>
</dbReference>
<name>A0AAV3QIW6_LITER</name>